<dbReference type="EMBL" id="QKRA01000002">
    <property type="protein sequence ID" value="RDL45225.1"/>
    <property type="molecule type" value="Genomic_DNA"/>
</dbReference>
<accession>A0A370UC15</accession>
<gene>
    <name evidence="2" type="ORF">DN730_06340</name>
</gene>
<dbReference type="Pfam" id="PF02423">
    <property type="entry name" value="OCD_Mu_crystall"/>
    <property type="match status" value="1"/>
</dbReference>
<comment type="similarity">
    <text evidence="1">Belongs to the ornithine cyclodeaminase/mu-crystallin family.</text>
</comment>
<comment type="caution">
    <text evidence="2">The sequence shown here is derived from an EMBL/GenBank/DDBJ whole genome shotgun (WGS) entry which is preliminary data.</text>
</comment>
<dbReference type="PIRSF" id="PIRSF001439">
    <property type="entry name" value="CryM"/>
    <property type="match status" value="1"/>
</dbReference>
<protein>
    <submittedName>
        <fullName evidence="2">Ornithine cyclodeaminase family protein</fullName>
    </submittedName>
</protein>
<dbReference type="SUPFAM" id="SSF51735">
    <property type="entry name" value="NAD(P)-binding Rossmann-fold domains"/>
    <property type="match status" value="1"/>
</dbReference>
<name>A0A370UC15_9GAMM</name>
<dbReference type="Proteomes" id="UP000254326">
    <property type="component" value="Unassembled WGS sequence"/>
</dbReference>
<reference evidence="2 3" key="1">
    <citation type="submission" date="2018-06" db="EMBL/GenBank/DDBJ databases">
        <title>Marinomonas sp. YLB-05 draft genome sequence.</title>
        <authorList>
            <person name="Yu L."/>
            <person name="Tang X."/>
        </authorList>
    </citation>
    <scope>NUCLEOTIDE SEQUENCE [LARGE SCALE GENOMIC DNA]</scope>
    <source>
        <strain evidence="2 3">YLB-05</strain>
    </source>
</reference>
<dbReference type="OrthoDB" id="9809203at2"/>
<dbReference type="Gene3D" id="3.30.1780.10">
    <property type="entry name" value="ornithine cyclodeaminase, domain 1"/>
    <property type="match status" value="1"/>
</dbReference>
<keyword evidence="3" id="KW-1185">Reference proteome</keyword>
<sequence>MLLNADALEHHLTWPALIEALQKIFTTTVHAPVRHHHFMDVPNAPQATLLLMPAWVEGQYLGVKQVSVFPGNNAKGLPGLTSLYTLSSGLTGETLAQMDGNILTARRTAAASALASSFLSRAKSRTMLMVGAGRMGHYLVPAHMSVRPIDTVFIWDRDEAQAERFAQTLQTQGLVARACQRDELPDIAATVDLISCATMANEPVISGDWLRPGTHVDLVGSFTPTMREADNLAMQRSHVFVDTRAGALAETGDLIQPIQEGAFNEQDIIAELTELCGGSHQGRQQLADPDSAITLFKSVGDSREDLAAAILAYTASTQPN</sequence>
<dbReference type="GO" id="GO:0005737">
    <property type="term" value="C:cytoplasm"/>
    <property type="evidence" value="ECO:0007669"/>
    <property type="project" value="TreeGrafter"/>
</dbReference>
<evidence type="ECO:0000313" key="3">
    <source>
        <dbReference type="Proteomes" id="UP000254326"/>
    </source>
</evidence>
<dbReference type="FunFam" id="3.40.50.720:FF:000311">
    <property type="entry name" value="Ornithine cyclodeaminase"/>
    <property type="match status" value="1"/>
</dbReference>
<dbReference type="AlphaFoldDB" id="A0A370UC15"/>
<dbReference type="PANTHER" id="PTHR13812">
    <property type="entry name" value="KETIMINE REDUCTASE MU-CRYSTALLIN"/>
    <property type="match status" value="1"/>
</dbReference>
<dbReference type="NCBIfam" id="NF004793">
    <property type="entry name" value="PRK06141.1"/>
    <property type="match status" value="1"/>
</dbReference>
<evidence type="ECO:0000256" key="1">
    <source>
        <dbReference type="ARBA" id="ARBA00008903"/>
    </source>
</evidence>
<organism evidence="2 3">
    <name type="scientific">Marinomonas piezotolerans</name>
    <dbReference type="NCBI Taxonomy" id="2213058"/>
    <lineage>
        <taxon>Bacteria</taxon>
        <taxon>Pseudomonadati</taxon>
        <taxon>Pseudomonadota</taxon>
        <taxon>Gammaproteobacteria</taxon>
        <taxon>Oceanospirillales</taxon>
        <taxon>Oceanospirillaceae</taxon>
        <taxon>Marinomonas</taxon>
    </lineage>
</organism>
<dbReference type="InterPro" id="IPR023401">
    <property type="entry name" value="ODC_N"/>
</dbReference>
<dbReference type="InterPro" id="IPR036291">
    <property type="entry name" value="NAD(P)-bd_dom_sf"/>
</dbReference>
<dbReference type="RefSeq" id="WP_115467259.1">
    <property type="nucleotide sequence ID" value="NZ_QKRA01000002.1"/>
</dbReference>
<dbReference type="Gene3D" id="3.40.50.720">
    <property type="entry name" value="NAD(P)-binding Rossmann-like Domain"/>
    <property type="match status" value="1"/>
</dbReference>
<dbReference type="InterPro" id="IPR003462">
    <property type="entry name" value="ODC_Mu_crystall"/>
</dbReference>
<dbReference type="GO" id="GO:0016491">
    <property type="term" value="F:oxidoreductase activity"/>
    <property type="evidence" value="ECO:0007669"/>
    <property type="project" value="UniProtKB-ARBA"/>
</dbReference>
<dbReference type="PANTHER" id="PTHR13812:SF19">
    <property type="entry name" value="KETIMINE REDUCTASE MU-CRYSTALLIN"/>
    <property type="match status" value="1"/>
</dbReference>
<evidence type="ECO:0000313" key="2">
    <source>
        <dbReference type="EMBL" id="RDL45225.1"/>
    </source>
</evidence>
<proteinExistence type="inferred from homology"/>
<dbReference type="GO" id="GO:0019752">
    <property type="term" value="P:carboxylic acid metabolic process"/>
    <property type="evidence" value="ECO:0007669"/>
    <property type="project" value="UniProtKB-ARBA"/>
</dbReference>